<feature type="region of interest" description="Disordered" evidence="4">
    <location>
        <begin position="86"/>
        <end position="153"/>
    </location>
</feature>
<dbReference type="PANTHER" id="PTHR12919">
    <property type="entry name" value="30S RIBOSOMAL PROTEIN S16"/>
    <property type="match status" value="1"/>
</dbReference>
<dbReference type="GO" id="GO:0003735">
    <property type="term" value="F:structural constituent of ribosome"/>
    <property type="evidence" value="ECO:0007669"/>
    <property type="project" value="InterPro"/>
</dbReference>
<dbReference type="STRING" id="1798665.A2942_01635"/>
<evidence type="ECO:0000313" key="6">
    <source>
        <dbReference type="Proteomes" id="UP000178534"/>
    </source>
</evidence>
<evidence type="ECO:0000256" key="2">
    <source>
        <dbReference type="ARBA" id="ARBA00023274"/>
    </source>
</evidence>
<evidence type="ECO:0000256" key="3">
    <source>
        <dbReference type="ARBA" id="ARBA00035310"/>
    </source>
</evidence>
<feature type="compositionally biased region" description="Low complexity" evidence="4">
    <location>
        <begin position="92"/>
        <end position="103"/>
    </location>
</feature>
<feature type="compositionally biased region" description="Low complexity" evidence="4">
    <location>
        <begin position="131"/>
        <end position="153"/>
    </location>
</feature>
<evidence type="ECO:0000256" key="1">
    <source>
        <dbReference type="ARBA" id="ARBA00022980"/>
    </source>
</evidence>
<dbReference type="GO" id="GO:0015935">
    <property type="term" value="C:small ribosomal subunit"/>
    <property type="evidence" value="ECO:0007669"/>
    <property type="project" value="TreeGrafter"/>
</dbReference>
<feature type="compositionally biased region" description="Basic and acidic residues" evidence="4">
    <location>
        <begin position="107"/>
        <end position="116"/>
    </location>
</feature>
<name>A0A1G2DH84_9BACT</name>
<keyword evidence="2" id="KW-0687">Ribonucleoprotein</keyword>
<proteinExistence type="predicted"/>
<keyword evidence="1 5" id="KW-0689">Ribosomal protein</keyword>
<dbReference type="NCBIfam" id="TIGR00002">
    <property type="entry name" value="S16"/>
    <property type="match status" value="1"/>
</dbReference>
<dbReference type="GO" id="GO:0005737">
    <property type="term" value="C:cytoplasm"/>
    <property type="evidence" value="ECO:0007669"/>
    <property type="project" value="UniProtKB-ARBA"/>
</dbReference>
<comment type="caution">
    <text evidence="5">The sequence shown here is derived from an EMBL/GenBank/DDBJ whole genome shotgun (WGS) entry which is preliminary data.</text>
</comment>
<protein>
    <recommendedName>
        <fullName evidence="3">30S ribosomal protein S16</fullName>
    </recommendedName>
</protein>
<evidence type="ECO:0000256" key="4">
    <source>
        <dbReference type="SAM" id="MobiDB-lite"/>
    </source>
</evidence>
<dbReference type="GO" id="GO:0006412">
    <property type="term" value="P:translation"/>
    <property type="evidence" value="ECO:0007669"/>
    <property type="project" value="InterPro"/>
</dbReference>
<accession>A0A1G2DH84</accession>
<dbReference type="Proteomes" id="UP000178534">
    <property type="component" value="Unassembled WGS sequence"/>
</dbReference>
<dbReference type="InterPro" id="IPR000307">
    <property type="entry name" value="Ribosomal_bS16"/>
</dbReference>
<dbReference type="PROSITE" id="PS00732">
    <property type="entry name" value="RIBOSOMAL_S16"/>
    <property type="match status" value="1"/>
</dbReference>
<dbReference type="EMBL" id="MHLP01000016">
    <property type="protein sequence ID" value="OGZ12873.1"/>
    <property type="molecule type" value="Genomic_DNA"/>
</dbReference>
<sequence length="153" mass="16235">MLAIRLKRVGRTNDPSFRIIVQDHRRSPKKTRGLVEYVGSYDARKGVPQIDGERVKYWISQGAQPSATVHNLLVDAKVISAKKVNAMNKKTPVVSPSAVSSGSNRNAEPKVVKDAPAESAPKTEAPKEETQAAAAPEEPSAPAVGASADTPAA</sequence>
<dbReference type="PANTHER" id="PTHR12919:SF20">
    <property type="entry name" value="SMALL RIBOSOMAL SUBUNIT PROTEIN BS16M"/>
    <property type="match status" value="1"/>
</dbReference>
<gene>
    <name evidence="5" type="ORF">A2942_01635</name>
</gene>
<dbReference type="AlphaFoldDB" id="A0A1G2DH84"/>
<dbReference type="SUPFAM" id="SSF54565">
    <property type="entry name" value="Ribosomal protein S16"/>
    <property type="match status" value="1"/>
</dbReference>
<dbReference type="Gene3D" id="3.30.1320.10">
    <property type="match status" value="1"/>
</dbReference>
<dbReference type="Pfam" id="PF00886">
    <property type="entry name" value="Ribosomal_S16"/>
    <property type="match status" value="1"/>
</dbReference>
<dbReference type="InterPro" id="IPR023803">
    <property type="entry name" value="Ribosomal_bS16_dom_sf"/>
</dbReference>
<evidence type="ECO:0000313" key="5">
    <source>
        <dbReference type="EMBL" id="OGZ12873.1"/>
    </source>
</evidence>
<reference evidence="5 6" key="1">
    <citation type="journal article" date="2016" name="Nat. Commun.">
        <title>Thousands of microbial genomes shed light on interconnected biogeochemical processes in an aquifer system.</title>
        <authorList>
            <person name="Anantharaman K."/>
            <person name="Brown C.T."/>
            <person name="Hug L.A."/>
            <person name="Sharon I."/>
            <person name="Castelle C.J."/>
            <person name="Probst A.J."/>
            <person name="Thomas B.C."/>
            <person name="Singh A."/>
            <person name="Wilkins M.J."/>
            <person name="Karaoz U."/>
            <person name="Brodie E.L."/>
            <person name="Williams K.H."/>
            <person name="Hubbard S.S."/>
            <person name="Banfield J.F."/>
        </authorList>
    </citation>
    <scope>NUCLEOTIDE SEQUENCE [LARGE SCALE GENOMIC DNA]</scope>
</reference>
<organism evidence="5 6">
    <name type="scientific">Candidatus Lloydbacteria bacterium RIFCSPLOWO2_01_FULL_50_20</name>
    <dbReference type="NCBI Taxonomy" id="1798665"/>
    <lineage>
        <taxon>Bacteria</taxon>
        <taxon>Candidatus Lloydiibacteriota</taxon>
    </lineage>
</organism>
<dbReference type="InterPro" id="IPR020592">
    <property type="entry name" value="Ribosomal_bS16_CS"/>
</dbReference>